<keyword evidence="5" id="KW-1185">Reference proteome</keyword>
<comment type="similarity">
    <text evidence="2">Belongs to the band 7/mec-2 family.</text>
</comment>
<dbReference type="InterPro" id="IPR050710">
    <property type="entry name" value="Band7/mec-2_domain"/>
</dbReference>
<feature type="domain" description="Band 7" evidence="3">
    <location>
        <begin position="20"/>
        <end position="178"/>
    </location>
</feature>
<dbReference type="PANTHER" id="PTHR43327">
    <property type="entry name" value="STOMATIN-LIKE PROTEIN 2, MITOCHONDRIAL"/>
    <property type="match status" value="1"/>
</dbReference>
<gene>
    <name evidence="4" type="ORF">FAZ97_06395</name>
</gene>
<accession>A0A7Z2G4D8</accession>
<organism evidence="4 5">
    <name type="scientific">Paraburkholderia acidiphila</name>
    <dbReference type="NCBI Taxonomy" id="2571747"/>
    <lineage>
        <taxon>Bacteria</taxon>
        <taxon>Pseudomonadati</taxon>
        <taxon>Pseudomonadota</taxon>
        <taxon>Betaproteobacteria</taxon>
        <taxon>Burkholderiales</taxon>
        <taxon>Burkholderiaceae</taxon>
        <taxon>Paraburkholderia</taxon>
    </lineage>
</organism>
<dbReference type="InterPro" id="IPR001972">
    <property type="entry name" value="Stomatin_HflK_fam"/>
</dbReference>
<sequence length="319" mass="34361">MQVPVVGLILLVIVIVLIAQTIKIVPQQHAWVLERLGRYHATLTPGLTIVLPFVDRVAYKHVLKEIPLDVPSQVCITRDNTQLQVDGVLYFQVTDPMKASYGSSNFVFAITQLSQTTLRSVIGKLELDKTFEERDFINHSVVSALDEAASNWGVKVLRYEIKDLTPPKEILHAMQAQITAEREKRALIAASEGRKQEQINLAAGAREAAIQKSEGERQAAINQAQGQAAAILAVAEANAQAIQKIGNSIQAQGGMDAVNLKVAEQYVNAFANLAKQGNTLIVPGNMGDLSTMIASALTIVNRAGLREGQISGAGAPKGA</sequence>
<dbReference type="FunFam" id="3.30.479.30:FF:000004">
    <property type="entry name" value="Putative membrane protease family, stomatin"/>
    <property type="match status" value="1"/>
</dbReference>
<evidence type="ECO:0000313" key="5">
    <source>
        <dbReference type="Proteomes" id="UP000434209"/>
    </source>
</evidence>
<dbReference type="Pfam" id="PF01145">
    <property type="entry name" value="Band_7"/>
    <property type="match status" value="1"/>
</dbReference>
<dbReference type="KEGG" id="pacp:FAZ97_06395"/>
<dbReference type="GO" id="GO:0098552">
    <property type="term" value="C:side of membrane"/>
    <property type="evidence" value="ECO:0007669"/>
    <property type="project" value="UniProtKB-ARBA"/>
</dbReference>
<dbReference type="RefSeq" id="WP_158757683.1">
    <property type="nucleotide sequence ID" value="NZ_CP046909.1"/>
</dbReference>
<evidence type="ECO:0000256" key="1">
    <source>
        <dbReference type="ARBA" id="ARBA00004167"/>
    </source>
</evidence>
<dbReference type="InterPro" id="IPR001107">
    <property type="entry name" value="Band_7"/>
</dbReference>
<dbReference type="AlphaFoldDB" id="A0A7Z2G4D8"/>
<reference evidence="4 5" key="1">
    <citation type="submission" date="2019-12" db="EMBL/GenBank/DDBJ databases">
        <title>Paraburkholderia acidiphila 7Q-K02 sp. nov and Paraburkholderia acidisoli DHF22 sp. nov., two strains isolated from forest soil.</title>
        <authorList>
            <person name="Gao Z."/>
            <person name="Qiu L."/>
        </authorList>
    </citation>
    <scope>NUCLEOTIDE SEQUENCE [LARGE SCALE GENOMIC DNA]</scope>
    <source>
        <strain evidence="4 5">7Q-K02</strain>
    </source>
</reference>
<dbReference type="PANTHER" id="PTHR43327:SF10">
    <property type="entry name" value="STOMATIN-LIKE PROTEIN 2, MITOCHONDRIAL"/>
    <property type="match status" value="1"/>
</dbReference>
<dbReference type="OrthoDB" id="9809197at2"/>
<evidence type="ECO:0000259" key="3">
    <source>
        <dbReference type="SMART" id="SM00244"/>
    </source>
</evidence>
<dbReference type="InterPro" id="IPR036013">
    <property type="entry name" value="Band_7/SPFH_dom_sf"/>
</dbReference>
<dbReference type="SMART" id="SM00244">
    <property type="entry name" value="PHB"/>
    <property type="match status" value="1"/>
</dbReference>
<comment type="subcellular location">
    <subcellularLocation>
        <location evidence="1">Membrane</location>
        <topology evidence="1">Single-pass membrane protein</topology>
    </subcellularLocation>
</comment>
<dbReference type="EMBL" id="CP046909">
    <property type="protein sequence ID" value="QGZ54574.1"/>
    <property type="molecule type" value="Genomic_DNA"/>
</dbReference>
<dbReference type="GO" id="GO:0005886">
    <property type="term" value="C:plasma membrane"/>
    <property type="evidence" value="ECO:0007669"/>
    <property type="project" value="UniProtKB-ARBA"/>
</dbReference>
<evidence type="ECO:0000313" key="4">
    <source>
        <dbReference type="EMBL" id="QGZ54574.1"/>
    </source>
</evidence>
<dbReference type="Pfam" id="PF16200">
    <property type="entry name" value="Band_7_C"/>
    <property type="match status" value="1"/>
</dbReference>
<dbReference type="PRINTS" id="PR00721">
    <property type="entry name" value="STOMATIN"/>
</dbReference>
<dbReference type="Proteomes" id="UP000434209">
    <property type="component" value="Chromosome 1"/>
</dbReference>
<dbReference type="Gene3D" id="3.30.479.30">
    <property type="entry name" value="Band 7 domain"/>
    <property type="match status" value="1"/>
</dbReference>
<dbReference type="CDD" id="cd08829">
    <property type="entry name" value="SPFH_paraslipin"/>
    <property type="match status" value="1"/>
</dbReference>
<proteinExistence type="inferred from homology"/>
<dbReference type="SUPFAM" id="SSF117892">
    <property type="entry name" value="Band 7/SPFH domain"/>
    <property type="match status" value="1"/>
</dbReference>
<evidence type="ECO:0000256" key="2">
    <source>
        <dbReference type="ARBA" id="ARBA00008164"/>
    </source>
</evidence>
<dbReference type="InterPro" id="IPR032435">
    <property type="entry name" value="STML2-like_C"/>
</dbReference>
<name>A0A7Z2G4D8_9BURK</name>
<protein>
    <submittedName>
        <fullName evidence="4">Paraslipin</fullName>
    </submittedName>
</protein>